<dbReference type="InterPro" id="IPR009094">
    <property type="entry name" value="DiS-bond_isomerase_DsbC/G_N_sf"/>
</dbReference>
<evidence type="ECO:0000256" key="6">
    <source>
        <dbReference type="ARBA" id="ARBA00023284"/>
    </source>
</evidence>
<dbReference type="AlphaFoldDB" id="A0A859CYT7"/>
<dbReference type="Pfam" id="PF13098">
    <property type="entry name" value="Thioredoxin_2"/>
    <property type="match status" value="1"/>
</dbReference>
<evidence type="ECO:0000259" key="8">
    <source>
        <dbReference type="Pfam" id="PF10411"/>
    </source>
</evidence>
<dbReference type="EMBL" id="CP054301">
    <property type="protein sequence ID" value="QKK81758.1"/>
    <property type="molecule type" value="Genomic_DNA"/>
</dbReference>
<dbReference type="Proteomes" id="UP000509371">
    <property type="component" value="Chromosome"/>
</dbReference>
<dbReference type="PANTHER" id="PTHR35272">
    <property type="entry name" value="THIOL:DISULFIDE INTERCHANGE PROTEIN DSBC-RELATED"/>
    <property type="match status" value="1"/>
</dbReference>
<dbReference type="Gene3D" id="3.10.450.70">
    <property type="entry name" value="Disulphide bond isomerase, DsbC/G, N-terminal"/>
    <property type="match status" value="1"/>
</dbReference>
<dbReference type="Pfam" id="PF10411">
    <property type="entry name" value="DsbC_N"/>
    <property type="match status" value="1"/>
</dbReference>
<dbReference type="RefSeq" id="WP_176336133.1">
    <property type="nucleotide sequence ID" value="NZ_BAAAEF010000016.1"/>
</dbReference>
<organism evidence="10 11">
    <name type="scientific">Marinomonas primoryensis</name>
    <dbReference type="NCBI Taxonomy" id="178399"/>
    <lineage>
        <taxon>Bacteria</taxon>
        <taxon>Pseudomonadati</taxon>
        <taxon>Pseudomonadota</taxon>
        <taxon>Gammaproteobacteria</taxon>
        <taxon>Oceanospirillales</taxon>
        <taxon>Oceanospirillaceae</taxon>
        <taxon>Marinomonas</taxon>
    </lineage>
</organism>
<evidence type="ECO:0000256" key="1">
    <source>
        <dbReference type="ARBA" id="ARBA00004418"/>
    </source>
</evidence>
<dbReference type="PANTHER" id="PTHR35272:SF3">
    <property type="entry name" value="THIOL:DISULFIDE INTERCHANGE PROTEIN DSBC"/>
    <property type="match status" value="1"/>
</dbReference>
<evidence type="ECO:0000313" key="11">
    <source>
        <dbReference type="Proteomes" id="UP000509371"/>
    </source>
</evidence>
<evidence type="ECO:0000259" key="9">
    <source>
        <dbReference type="Pfam" id="PF13098"/>
    </source>
</evidence>
<proteinExistence type="inferred from homology"/>
<keyword evidence="3 7" id="KW-0732">Signal</keyword>
<dbReference type="InterPro" id="IPR018950">
    <property type="entry name" value="DiS-bond_isomerase_DsbC/G_N"/>
</dbReference>
<reference evidence="10 11" key="1">
    <citation type="submission" date="2020-06" db="EMBL/GenBank/DDBJ databases">
        <authorList>
            <person name="Voronona O.L."/>
            <person name="Aksenova E.I."/>
            <person name="Kunda M.S."/>
            <person name="Semenov A.N."/>
            <person name="Ryzhova N."/>
        </authorList>
    </citation>
    <scope>NUCLEOTIDE SEQUENCE [LARGE SCALE GENOMIC DNA]</scope>
    <source>
        <strain evidence="10 11">MPKMM3633</strain>
    </source>
</reference>
<dbReference type="InterPro" id="IPR051470">
    <property type="entry name" value="Thiol:disulfide_interchange"/>
</dbReference>
<keyword evidence="10" id="KW-0413">Isomerase</keyword>
<accession>A0A859CYT7</accession>
<dbReference type="Gene3D" id="3.40.30.10">
    <property type="entry name" value="Glutaredoxin"/>
    <property type="match status" value="1"/>
</dbReference>
<gene>
    <name evidence="10" type="ORF">MP3633_3031</name>
</gene>
<name>A0A859CYT7_9GAMM</name>
<feature type="domain" description="Thioredoxin-like fold" evidence="9">
    <location>
        <begin position="110"/>
        <end position="231"/>
    </location>
</feature>
<comment type="subcellular location">
    <subcellularLocation>
        <location evidence="1 7">Periplasm</location>
    </subcellularLocation>
</comment>
<evidence type="ECO:0000256" key="4">
    <source>
        <dbReference type="ARBA" id="ARBA00022764"/>
    </source>
</evidence>
<evidence type="ECO:0000256" key="5">
    <source>
        <dbReference type="ARBA" id="ARBA00023157"/>
    </source>
</evidence>
<keyword evidence="5" id="KW-1015">Disulfide bond</keyword>
<dbReference type="KEGG" id="mpri:MP3633_3031"/>
<sequence>MSILSRFLFLCVLPVFFSNVIWADEAQILSSLKKALPQYDVGSVNFHQASGLYVVEMSDGPTLHVTSDGRYFVAGDLYKINGERLENETEKAKLAKVEALPESQMIIYKAKDEKAHITVFTDVDCGYCRMLHNDVPALNEIGITVRYVAFPRAGVGSGAYNKMVSIWCSDDPKSWLTKVKLGEEIPENKCANPIADQYNLGRMVGVRGTPSIVLPNGTLLPGYLPVDKLAKEVGL</sequence>
<comment type="function">
    <text evidence="7">Required for disulfide bond formation in some periplasmic proteins. Acts by transferring its disulfide bond to other proteins and is reduced in the process.</text>
</comment>
<dbReference type="InterPro" id="IPR033954">
    <property type="entry name" value="DiS-bond_Isoase_DsbC/G"/>
</dbReference>
<protein>
    <recommendedName>
        <fullName evidence="7">Thiol:disulfide interchange protein</fullName>
    </recommendedName>
</protein>
<dbReference type="InterPro" id="IPR012336">
    <property type="entry name" value="Thioredoxin-like_fold"/>
</dbReference>
<dbReference type="GO" id="GO:0016853">
    <property type="term" value="F:isomerase activity"/>
    <property type="evidence" value="ECO:0007669"/>
    <property type="project" value="UniProtKB-KW"/>
</dbReference>
<evidence type="ECO:0000313" key="10">
    <source>
        <dbReference type="EMBL" id="QKK81758.1"/>
    </source>
</evidence>
<dbReference type="SUPFAM" id="SSF52833">
    <property type="entry name" value="Thioredoxin-like"/>
    <property type="match status" value="1"/>
</dbReference>
<dbReference type="InterPro" id="IPR036249">
    <property type="entry name" value="Thioredoxin-like_sf"/>
</dbReference>
<dbReference type="SUPFAM" id="SSF54423">
    <property type="entry name" value="DsbC/DsbG N-terminal domain-like"/>
    <property type="match status" value="1"/>
</dbReference>
<evidence type="ECO:0000256" key="7">
    <source>
        <dbReference type="RuleBase" id="RU364038"/>
    </source>
</evidence>
<keyword evidence="6 7" id="KW-0676">Redox-active center</keyword>
<keyword evidence="4 7" id="KW-0574">Periplasm</keyword>
<feature type="domain" description="Disulphide bond isomerase DsbC/G N-terminal" evidence="8">
    <location>
        <begin position="23"/>
        <end position="85"/>
    </location>
</feature>
<evidence type="ECO:0000256" key="2">
    <source>
        <dbReference type="ARBA" id="ARBA00009813"/>
    </source>
</evidence>
<dbReference type="CDD" id="cd03020">
    <property type="entry name" value="DsbA_DsbC_DsbG"/>
    <property type="match status" value="1"/>
</dbReference>
<evidence type="ECO:0000256" key="3">
    <source>
        <dbReference type="ARBA" id="ARBA00022729"/>
    </source>
</evidence>
<comment type="similarity">
    <text evidence="2 7">Belongs to the thioredoxin family. DsbC subfamily.</text>
</comment>
<dbReference type="GO" id="GO:0042597">
    <property type="term" value="C:periplasmic space"/>
    <property type="evidence" value="ECO:0007669"/>
    <property type="project" value="UniProtKB-SubCell"/>
</dbReference>